<feature type="non-terminal residue" evidence="2">
    <location>
        <position position="1"/>
    </location>
</feature>
<dbReference type="Gene3D" id="3.90.550.10">
    <property type="entry name" value="Spore Coat Polysaccharide Biosynthesis Protein SpsA, Chain A"/>
    <property type="match status" value="1"/>
</dbReference>
<name>X0XVX3_9ZZZZ</name>
<dbReference type="Pfam" id="PF00535">
    <property type="entry name" value="Glycos_transf_2"/>
    <property type="match status" value="1"/>
</dbReference>
<protein>
    <recommendedName>
        <fullName evidence="1">Glycosyltransferase 2-like domain-containing protein</fullName>
    </recommendedName>
</protein>
<dbReference type="EMBL" id="BARS01046219">
    <property type="protein sequence ID" value="GAG40738.1"/>
    <property type="molecule type" value="Genomic_DNA"/>
</dbReference>
<dbReference type="PANTHER" id="PTHR22916:SF3">
    <property type="entry name" value="UDP-GLCNAC:BETAGAL BETA-1,3-N-ACETYLGLUCOSAMINYLTRANSFERASE-LIKE PROTEIN 1"/>
    <property type="match status" value="1"/>
</dbReference>
<evidence type="ECO:0000259" key="1">
    <source>
        <dbReference type="Pfam" id="PF00535"/>
    </source>
</evidence>
<gene>
    <name evidence="2" type="ORF">S01H1_69596</name>
</gene>
<dbReference type="SUPFAM" id="SSF53448">
    <property type="entry name" value="Nucleotide-diphospho-sugar transferases"/>
    <property type="match status" value="1"/>
</dbReference>
<organism evidence="2">
    <name type="scientific">marine sediment metagenome</name>
    <dbReference type="NCBI Taxonomy" id="412755"/>
    <lineage>
        <taxon>unclassified sequences</taxon>
        <taxon>metagenomes</taxon>
        <taxon>ecological metagenomes</taxon>
    </lineage>
</organism>
<dbReference type="GO" id="GO:0016758">
    <property type="term" value="F:hexosyltransferase activity"/>
    <property type="evidence" value="ECO:0007669"/>
    <property type="project" value="UniProtKB-ARBA"/>
</dbReference>
<accession>X0XVX3</accession>
<comment type="caution">
    <text evidence="2">The sequence shown here is derived from an EMBL/GenBank/DDBJ whole genome shotgun (WGS) entry which is preliminary data.</text>
</comment>
<proteinExistence type="predicted"/>
<evidence type="ECO:0000313" key="2">
    <source>
        <dbReference type="EMBL" id="GAG40738.1"/>
    </source>
</evidence>
<dbReference type="PANTHER" id="PTHR22916">
    <property type="entry name" value="GLYCOSYLTRANSFERASE"/>
    <property type="match status" value="1"/>
</dbReference>
<feature type="non-terminal residue" evidence="2">
    <location>
        <position position="246"/>
    </location>
</feature>
<dbReference type="InterPro" id="IPR001173">
    <property type="entry name" value="Glyco_trans_2-like"/>
</dbReference>
<dbReference type="AlphaFoldDB" id="X0XVX3"/>
<dbReference type="InterPro" id="IPR029044">
    <property type="entry name" value="Nucleotide-diphossugar_trans"/>
</dbReference>
<sequence>SVDDTHDIADFFSKKNGNVRVLHREHVGVGAVRNELLDESRGEYLFVLDSDDRLHPRALEVVVGLFKREKDFGFVYTDNRCIDEKGNVLYEGRKAECHKYFDQLIYFSHFPGHMRAFRKSLIGDVRFDSSLGVGEDWDFLLNLVPFVEKGHVSEFLYDYRINSQGVCGSTLSKDKTEFTIKLLKKHIGKRNMYPRAKNVLVKKVSDGNHMIYYEHIVDGKETMTPETKGVLMKYFSAYEKLMGGSK</sequence>
<reference evidence="2" key="1">
    <citation type="journal article" date="2014" name="Front. Microbiol.">
        <title>High frequency of phylogenetically diverse reductive dehalogenase-homologous genes in deep subseafloor sedimentary metagenomes.</title>
        <authorList>
            <person name="Kawai M."/>
            <person name="Futagami T."/>
            <person name="Toyoda A."/>
            <person name="Takaki Y."/>
            <person name="Nishi S."/>
            <person name="Hori S."/>
            <person name="Arai W."/>
            <person name="Tsubouchi T."/>
            <person name="Morono Y."/>
            <person name="Uchiyama I."/>
            <person name="Ito T."/>
            <person name="Fujiyama A."/>
            <person name="Inagaki F."/>
            <person name="Takami H."/>
        </authorList>
    </citation>
    <scope>NUCLEOTIDE SEQUENCE</scope>
    <source>
        <strain evidence="2">Expedition CK06-06</strain>
    </source>
</reference>
<feature type="domain" description="Glycosyltransferase 2-like" evidence="1">
    <location>
        <begin position="1"/>
        <end position="123"/>
    </location>
</feature>